<dbReference type="InParanoid" id="D7G8F7"/>
<dbReference type="PANTHER" id="PTHR11552">
    <property type="entry name" value="GLUCOSE-METHANOL-CHOLINE GMC OXIDOREDUCTASE"/>
    <property type="match status" value="1"/>
</dbReference>
<accession>D7G8F7</accession>
<dbReference type="Gene3D" id="3.30.410.40">
    <property type="match status" value="2"/>
</dbReference>
<dbReference type="STRING" id="2880.D7G8F7"/>
<evidence type="ECO:0000259" key="6">
    <source>
        <dbReference type="PROSITE" id="PS00624"/>
    </source>
</evidence>
<keyword evidence="8" id="KW-1185">Reference proteome</keyword>
<dbReference type="Pfam" id="PF00732">
    <property type="entry name" value="GMC_oxred_N"/>
    <property type="match status" value="1"/>
</dbReference>
<organism evidence="7 8">
    <name type="scientific">Ectocarpus siliculosus</name>
    <name type="common">Brown alga</name>
    <name type="synonym">Conferva siliculosa</name>
    <dbReference type="NCBI Taxonomy" id="2880"/>
    <lineage>
        <taxon>Eukaryota</taxon>
        <taxon>Sar</taxon>
        <taxon>Stramenopiles</taxon>
        <taxon>Ochrophyta</taxon>
        <taxon>PX clade</taxon>
        <taxon>Phaeophyceae</taxon>
        <taxon>Ectocarpales</taxon>
        <taxon>Ectocarpaceae</taxon>
        <taxon>Ectocarpus</taxon>
    </lineage>
</organism>
<evidence type="ECO:0000256" key="3">
    <source>
        <dbReference type="ARBA" id="ARBA00022630"/>
    </source>
</evidence>
<comment type="cofactor">
    <cofactor evidence="1">
        <name>FAD</name>
        <dbReference type="ChEBI" id="CHEBI:57692"/>
    </cofactor>
</comment>
<keyword evidence="4" id="KW-0274">FAD</keyword>
<feature type="region of interest" description="Disordered" evidence="5">
    <location>
        <begin position="297"/>
        <end position="318"/>
    </location>
</feature>
<comment type="similarity">
    <text evidence="2">Belongs to the GMC oxidoreductase family.</text>
</comment>
<dbReference type="Pfam" id="PF05199">
    <property type="entry name" value="GMC_oxred_C"/>
    <property type="match status" value="1"/>
</dbReference>
<dbReference type="Gene3D" id="3.50.50.60">
    <property type="entry name" value="FAD/NAD(P)-binding domain"/>
    <property type="match status" value="2"/>
</dbReference>
<dbReference type="InterPro" id="IPR007867">
    <property type="entry name" value="GMC_OxRtase_C"/>
</dbReference>
<evidence type="ECO:0000256" key="4">
    <source>
        <dbReference type="ARBA" id="ARBA00022827"/>
    </source>
</evidence>
<sequence>MISPRNSEWIHALAGSADSVISSTFFSSRIHLSILLASSHTPFYPPHTPPHTHTSCGVSPQQFGKVSTSPAEYDFIVVGGGPAGSVLARRLSDEPKNRVLLLEAGMPSQYEIGGQDFLSNPLTPFDIPLMWSSVSHMKEEHQNALVAKALGGCGIHNAMLYVRGLESDFAKWDVEGFDYASAVETWKKNENYTGRGPLPEWHGRGGPIATSPPDFIDEVAPFFLDSCEGAGIRLTEDFNKPGGREGAGYYHFAVRDGVRDSAARAMLGDIVMGRDVRTNVDIVTGAHVSKVLIEDAQPVPTESEDDGDTVASLSEGKGGRTVPAATGVEFVLDGKVEQVNIAAPGSHGRAGSAVVVTAGALHTPKLLMTSGIGDKAELEAHGLGCIADVPELGKNLQDHASVGVMYMLGPDILKLMPSAYTVAQELERYKMGVLKAFDLDFPPGVTIGGVDSDDLTNGEQNAPSIFSSAGLSAGAFLKSPYESHPAGSNDSAPDIQCSCLPLIPSVPVSDSFWPKQQLTVFPRVTEPHILALANIRPSPQAPPMMLVTVSVLDPEGRCVVRLNEDDPHRGNPHIERDQREGEPDPLSELDAKKLAWGVGQVRRIAQTSPLLEELRGEVYPGPGVSGAADDTAGEDVDLVGWVKQHVYSNSHWCGTARMGKASDPKSVVNERMKVIGVDNLFVGDASVLPYIPNGNVHSTVVLVATKLASFLVADAATVRKGKAGDHRE</sequence>
<dbReference type="SUPFAM" id="SSF51905">
    <property type="entry name" value="FAD/NAD(P)-binding domain"/>
    <property type="match status" value="1"/>
</dbReference>
<dbReference type="EMBL" id="FN649127">
    <property type="protein sequence ID" value="CBJ28002.1"/>
    <property type="molecule type" value="Genomic_DNA"/>
</dbReference>
<feature type="domain" description="Glucose-methanol-choline oxidoreductase N-terminal" evidence="6">
    <location>
        <begin position="359"/>
        <end position="373"/>
    </location>
</feature>
<evidence type="ECO:0000256" key="5">
    <source>
        <dbReference type="SAM" id="MobiDB-lite"/>
    </source>
</evidence>
<dbReference type="InterPro" id="IPR012132">
    <property type="entry name" value="GMC_OxRdtase"/>
</dbReference>
<dbReference type="PROSITE" id="PS00624">
    <property type="entry name" value="GMC_OXRED_2"/>
    <property type="match status" value="1"/>
</dbReference>
<dbReference type="SUPFAM" id="SSF54373">
    <property type="entry name" value="FAD-linked reductases, C-terminal domain"/>
    <property type="match status" value="1"/>
</dbReference>
<proteinExistence type="inferred from homology"/>
<gene>
    <name evidence="7" type="ORF">Esi_0089_0030</name>
</gene>
<dbReference type="Proteomes" id="UP000002630">
    <property type="component" value="Linkage Group LG17"/>
</dbReference>
<evidence type="ECO:0000313" key="7">
    <source>
        <dbReference type="EMBL" id="CBJ28002.1"/>
    </source>
</evidence>
<reference evidence="7 8" key="1">
    <citation type="journal article" date="2010" name="Nature">
        <title>The Ectocarpus genome and the independent evolution of multicellularity in brown algae.</title>
        <authorList>
            <person name="Cock J.M."/>
            <person name="Sterck L."/>
            <person name="Rouze P."/>
            <person name="Scornet D."/>
            <person name="Allen A.E."/>
            <person name="Amoutzias G."/>
            <person name="Anthouard V."/>
            <person name="Artiguenave F."/>
            <person name="Aury J.M."/>
            <person name="Badger J.H."/>
            <person name="Beszteri B."/>
            <person name="Billiau K."/>
            <person name="Bonnet E."/>
            <person name="Bothwell J.H."/>
            <person name="Bowler C."/>
            <person name="Boyen C."/>
            <person name="Brownlee C."/>
            <person name="Carrano C.J."/>
            <person name="Charrier B."/>
            <person name="Cho G.Y."/>
            <person name="Coelho S.M."/>
            <person name="Collen J."/>
            <person name="Corre E."/>
            <person name="Da Silva C."/>
            <person name="Delage L."/>
            <person name="Delaroque N."/>
            <person name="Dittami S.M."/>
            <person name="Doulbeau S."/>
            <person name="Elias M."/>
            <person name="Farnham G."/>
            <person name="Gachon C.M."/>
            <person name="Gschloessl B."/>
            <person name="Heesch S."/>
            <person name="Jabbari K."/>
            <person name="Jubin C."/>
            <person name="Kawai H."/>
            <person name="Kimura K."/>
            <person name="Kloareg B."/>
            <person name="Kupper F.C."/>
            <person name="Lang D."/>
            <person name="Le Bail A."/>
            <person name="Leblanc C."/>
            <person name="Lerouge P."/>
            <person name="Lohr M."/>
            <person name="Lopez P.J."/>
            <person name="Martens C."/>
            <person name="Maumus F."/>
            <person name="Michel G."/>
            <person name="Miranda-Saavedra D."/>
            <person name="Morales J."/>
            <person name="Moreau H."/>
            <person name="Motomura T."/>
            <person name="Nagasato C."/>
            <person name="Napoli C.A."/>
            <person name="Nelson D.R."/>
            <person name="Nyvall-Collen P."/>
            <person name="Peters A.F."/>
            <person name="Pommier C."/>
            <person name="Potin P."/>
            <person name="Poulain J."/>
            <person name="Quesneville H."/>
            <person name="Read B."/>
            <person name="Rensing S.A."/>
            <person name="Ritter A."/>
            <person name="Rousvoal S."/>
            <person name="Samanta M."/>
            <person name="Samson G."/>
            <person name="Schroeder D.C."/>
            <person name="Segurens B."/>
            <person name="Strittmatter M."/>
            <person name="Tonon T."/>
            <person name="Tregear J.W."/>
            <person name="Valentin K."/>
            <person name="von Dassow P."/>
            <person name="Yamagishi T."/>
            <person name="Van de Peer Y."/>
            <person name="Wincker P."/>
        </authorList>
    </citation>
    <scope>NUCLEOTIDE SEQUENCE [LARGE SCALE GENOMIC DNA]</scope>
    <source>
        <strain evidence="8">Ec32 / CCAP1310/4</strain>
    </source>
</reference>
<dbReference type="eggNOG" id="KOG1238">
    <property type="taxonomic scope" value="Eukaryota"/>
</dbReference>
<dbReference type="PANTHER" id="PTHR11552:SF147">
    <property type="entry name" value="CHOLINE DEHYDROGENASE, MITOCHONDRIAL"/>
    <property type="match status" value="1"/>
</dbReference>
<protein>
    <submittedName>
        <fullName evidence="7">Choline dehydrogenase</fullName>
    </submittedName>
</protein>
<evidence type="ECO:0000256" key="1">
    <source>
        <dbReference type="ARBA" id="ARBA00001974"/>
    </source>
</evidence>
<evidence type="ECO:0000313" key="8">
    <source>
        <dbReference type="Proteomes" id="UP000002630"/>
    </source>
</evidence>
<dbReference type="AlphaFoldDB" id="D7G8F7"/>
<dbReference type="GO" id="GO:0016614">
    <property type="term" value="F:oxidoreductase activity, acting on CH-OH group of donors"/>
    <property type="evidence" value="ECO:0007669"/>
    <property type="project" value="InterPro"/>
</dbReference>
<evidence type="ECO:0000256" key="2">
    <source>
        <dbReference type="ARBA" id="ARBA00010790"/>
    </source>
</evidence>
<dbReference type="OMA" id="LQDQMNN"/>
<keyword evidence="3" id="KW-0285">Flavoprotein</keyword>
<dbReference type="InterPro" id="IPR036188">
    <property type="entry name" value="FAD/NAD-bd_sf"/>
</dbReference>
<dbReference type="OrthoDB" id="269227at2759"/>
<dbReference type="InterPro" id="IPR000172">
    <property type="entry name" value="GMC_OxRdtase_N"/>
</dbReference>
<dbReference type="EMBL" id="FN649742">
    <property type="protein sequence ID" value="CBJ28002.1"/>
    <property type="molecule type" value="Genomic_DNA"/>
</dbReference>
<feature type="compositionally biased region" description="Basic and acidic residues" evidence="5">
    <location>
        <begin position="562"/>
        <end position="582"/>
    </location>
</feature>
<name>D7G8F7_ECTSI</name>
<feature type="region of interest" description="Disordered" evidence="5">
    <location>
        <begin position="562"/>
        <end position="585"/>
    </location>
</feature>
<dbReference type="GO" id="GO:0050660">
    <property type="term" value="F:flavin adenine dinucleotide binding"/>
    <property type="evidence" value="ECO:0007669"/>
    <property type="project" value="InterPro"/>
</dbReference>